<accession>A0A6G0YJD2</accession>
<organism evidence="1 2">
    <name type="scientific">Aphis craccivora</name>
    <name type="common">Cowpea aphid</name>
    <dbReference type="NCBI Taxonomy" id="307492"/>
    <lineage>
        <taxon>Eukaryota</taxon>
        <taxon>Metazoa</taxon>
        <taxon>Ecdysozoa</taxon>
        <taxon>Arthropoda</taxon>
        <taxon>Hexapoda</taxon>
        <taxon>Insecta</taxon>
        <taxon>Pterygota</taxon>
        <taxon>Neoptera</taxon>
        <taxon>Paraneoptera</taxon>
        <taxon>Hemiptera</taxon>
        <taxon>Sternorrhyncha</taxon>
        <taxon>Aphidomorpha</taxon>
        <taxon>Aphidoidea</taxon>
        <taxon>Aphididae</taxon>
        <taxon>Aphidini</taxon>
        <taxon>Aphis</taxon>
        <taxon>Aphis</taxon>
    </lineage>
</organism>
<dbReference type="Gene3D" id="3.30.160.60">
    <property type="entry name" value="Classic Zinc Finger"/>
    <property type="match status" value="1"/>
</dbReference>
<evidence type="ECO:0000313" key="1">
    <source>
        <dbReference type="EMBL" id="KAF0757050.1"/>
    </source>
</evidence>
<keyword evidence="2" id="KW-1185">Reference proteome</keyword>
<dbReference type="SUPFAM" id="SSF57667">
    <property type="entry name" value="beta-beta-alpha zinc fingers"/>
    <property type="match status" value="1"/>
</dbReference>
<name>A0A6G0YJD2_APHCR</name>
<sequence>MKHHLRTHTGEKPYLCDF</sequence>
<gene>
    <name evidence="1" type="ORF">FWK35_00022213</name>
</gene>
<comment type="caution">
    <text evidence="1">The sequence shown here is derived from an EMBL/GenBank/DDBJ whole genome shotgun (WGS) entry which is preliminary data.</text>
</comment>
<dbReference type="EMBL" id="VUJU01003692">
    <property type="protein sequence ID" value="KAF0757050.1"/>
    <property type="molecule type" value="Genomic_DNA"/>
</dbReference>
<protein>
    <submittedName>
        <fullName evidence="1">Uncharacterized protein</fullName>
    </submittedName>
</protein>
<reference evidence="1 2" key="1">
    <citation type="submission" date="2019-08" db="EMBL/GenBank/DDBJ databases">
        <title>Whole genome of Aphis craccivora.</title>
        <authorList>
            <person name="Voronova N.V."/>
            <person name="Shulinski R.S."/>
            <person name="Bandarenka Y.V."/>
            <person name="Zhorov D.G."/>
            <person name="Warner D."/>
        </authorList>
    </citation>
    <scope>NUCLEOTIDE SEQUENCE [LARGE SCALE GENOMIC DNA]</scope>
    <source>
        <strain evidence="1">180601</strain>
        <tissue evidence="1">Whole Body</tissue>
    </source>
</reference>
<proteinExistence type="predicted"/>
<dbReference type="InterPro" id="IPR036236">
    <property type="entry name" value="Znf_C2H2_sf"/>
</dbReference>
<dbReference type="Proteomes" id="UP000478052">
    <property type="component" value="Unassembled WGS sequence"/>
</dbReference>
<evidence type="ECO:0000313" key="2">
    <source>
        <dbReference type="Proteomes" id="UP000478052"/>
    </source>
</evidence>
<dbReference type="AlphaFoldDB" id="A0A6G0YJD2"/>